<dbReference type="Gene3D" id="2.40.70.10">
    <property type="entry name" value="Acid Proteases"/>
    <property type="match status" value="1"/>
</dbReference>
<proteinExistence type="predicted"/>
<accession>A0A6L2LHU2</accession>
<dbReference type="PANTHER" id="PTHR33067">
    <property type="entry name" value="RNA-DIRECTED DNA POLYMERASE-RELATED"/>
    <property type="match status" value="1"/>
</dbReference>
<name>A0A6L2LHU2_TANCI</name>
<organism evidence="2">
    <name type="scientific">Tanacetum cinerariifolium</name>
    <name type="common">Dalmatian daisy</name>
    <name type="synonym">Chrysanthemum cinerariifolium</name>
    <dbReference type="NCBI Taxonomy" id="118510"/>
    <lineage>
        <taxon>Eukaryota</taxon>
        <taxon>Viridiplantae</taxon>
        <taxon>Streptophyta</taxon>
        <taxon>Embryophyta</taxon>
        <taxon>Tracheophyta</taxon>
        <taxon>Spermatophyta</taxon>
        <taxon>Magnoliopsida</taxon>
        <taxon>eudicotyledons</taxon>
        <taxon>Gunneridae</taxon>
        <taxon>Pentapetalae</taxon>
        <taxon>asterids</taxon>
        <taxon>campanulids</taxon>
        <taxon>Asterales</taxon>
        <taxon>Asteraceae</taxon>
        <taxon>Asteroideae</taxon>
        <taxon>Anthemideae</taxon>
        <taxon>Anthemidinae</taxon>
        <taxon>Tanacetum</taxon>
    </lineage>
</organism>
<gene>
    <name evidence="2" type="ORF">Tci_033361</name>
</gene>
<dbReference type="InterPro" id="IPR005162">
    <property type="entry name" value="Retrotrans_gag_dom"/>
</dbReference>
<evidence type="ECO:0000259" key="1">
    <source>
        <dbReference type="Pfam" id="PF03732"/>
    </source>
</evidence>
<reference evidence="2" key="1">
    <citation type="journal article" date="2019" name="Sci. Rep.">
        <title>Draft genome of Tanacetum cinerariifolium, the natural source of mosquito coil.</title>
        <authorList>
            <person name="Yamashiro T."/>
            <person name="Shiraishi A."/>
            <person name="Satake H."/>
            <person name="Nakayama K."/>
        </authorList>
    </citation>
    <scope>NUCLEOTIDE SEQUENCE</scope>
</reference>
<dbReference type="InterPro" id="IPR021109">
    <property type="entry name" value="Peptidase_aspartic_dom_sf"/>
</dbReference>
<evidence type="ECO:0000313" key="2">
    <source>
        <dbReference type="EMBL" id="GEU61383.1"/>
    </source>
</evidence>
<feature type="domain" description="Retrotransposon gag" evidence="1">
    <location>
        <begin position="82"/>
        <end position="174"/>
    </location>
</feature>
<protein>
    <recommendedName>
        <fullName evidence="1">Retrotransposon gag domain-containing protein</fullName>
    </recommendedName>
</protein>
<comment type="caution">
    <text evidence="2">The sequence shown here is derived from an EMBL/GenBank/DDBJ whole genome shotgun (WGS) entry which is preliminary data.</text>
</comment>
<dbReference type="Pfam" id="PF03732">
    <property type="entry name" value="Retrotrans_gag"/>
    <property type="match status" value="1"/>
</dbReference>
<dbReference type="Pfam" id="PF08284">
    <property type="entry name" value="RVP_2"/>
    <property type="match status" value="1"/>
</dbReference>
<sequence>MAKTMEQYMRKTRVDYGLGIARPKIEDKNSFELKGHILKELRDNTFSVSNHEDANEHIKKVLEIVDLFHIPNITIDQVMLRAFPMSLTGAASYWLKNKPSGSITTWEDLEIKFLSKYCPPACTTKKLEEINNFQQELDENLYQAWERFKELLMKCPQHYLTEMQEVVLFYNGLDVPTRQILDSRGALPSKTVADAKSTETSDGLAAIQAQLNNLGREIKKVNEKVYAAQVGCEQCKGLHYTKDCPLKEEEKTVEQAYYSQYSAPFQGGGYKATALEFYQRNNANPSNQGASIKTLEIKIGKMNKVIQERGFRSLPCSTETNMRDHLKSISTIVKADSYPIHRIGSSQYVVSTGQDRTLMYKTKHATITFPSHLNGYYCEEKKESYGLQFSEAYSKASHINNSISRKEKDPGSFTLPCFINNVFVDNALADLGASISVMPLSTYLNLGLRKLAHTKLTVKLPDTTVKYPKEIAKNVLVGIGKFDFLIDFIILDIPEDIKVPLIFGRPFLSTAHAKIHVFKRKIILRVGEERIIFKSVKLSSSLEGLHAKLKRKNGT</sequence>
<dbReference type="AlphaFoldDB" id="A0A6L2LHU2"/>
<dbReference type="EMBL" id="BKCJ010004495">
    <property type="protein sequence ID" value="GEU61383.1"/>
    <property type="molecule type" value="Genomic_DNA"/>
</dbReference>
<dbReference type="PANTHER" id="PTHR33067:SF9">
    <property type="entry name" value="RNA-DIRECTED DNA POLYMERASE"/>
    <property type="match status" value="1"/>
</dbReference>
<dbReference type="CDD" id="cd00303">
    <property type="entry name" value="retropepsin_like"/>
    <property type="match status" value="1"/>
</dbReference>